<dbReference type="STRING" id="667725.A0A0L0FBF9"/>
<proteinExistence type="predicted"/>
<evidence type="ECO:0000313" key="3">
    <source>
        <dbReference type="Proteomes" id="UP000054560"/>
    </source>
</evidence>
<dbReference type="OrthoDB" id="4062651at2759"/>
<evidence type="ECO:0000313" key="2">
    <source>
        <dbReference type="EMBL" id="KNC74082.1"/>
    </source>
</evidence>
<sequence>MAPESLADKKFSQFNIQLMYSNRLLVYFNKLPMYSNRLLMYSNRPLMYSNGLLMYSNRLLLFSTNNSCSQQIVHVLQQASDVWSYGVTIWEVFSDCKAMPYSGMNYFGLLVQLKKGVRLDRPDSCPT</sequence>
<organism evidence="2 3">
    <name type="scientific">Sphaeroforma arctica JP610</name>
    <dbReference type="NCBI Taxonomy" id="667725"/>
    <lineage>
        <taxon>Eukaryota</taxon>
        <taxon>Ichthyosporea</taxon>
        <taxon>Ichthyophonida</taxon>
        <taxon>Sphaeroforma</taxon>
    </lineage>
</organism>
<protein>
    <recommendedName>
        <fullName evidence="1">Serine-threonine/tyrosine-protein kinase catalytic domain-containing protein</fullName>
    </recommendedName>
</protein>
<dbReference type="PANTHER" id="PTHR24416">
    <property type="entry name" value="TYROSINE-PROTEIN KINASE RECEPTOR"/>
    <property type="match status" value="1"/>
</dbReference>
<dbReference type="PANTHER" id="PTHR24416:SF611">
    <property type="entry name" value="TYROSINE-PROTEIN KINASE TRANSMEMBRANE RECEPTOR ROR"/>
    <property type="match status" value="1"/>
</dbReference>
<keyword evidence="3" id="KW-1185">Reference proteome</keyword>
<feature type="domain" description="Serine-threonine/tyrosine-protein kinase catalytic" evidence="1">
    <location>
        <begin position="76"/>
        <end position="126"/>
    </location>
</feature>
<dbReference type="SUPFAM" id="SSF56112">
    <property type="entry name" value="Protein kinase-like (PK-like)"/>
    <property type="match status" value="1"/>
</dbReference>
<accession>A0A0L0FBF9</accession>
<dbReference type="Gene3D" id="1.10.510.10">
    <property type="entry name" value="Transferase(Phosphotransferase) domain 1"/>
    <property type="match status" value="1"/>
</dbReference>
<evidence type="ECO:0000259" key="1">
    <source>
        <dbReference type="Pfam" id="PF07714"/>
    </source>
</evidence>
<feature type="non-terminal residue" evidence="2">
    <location>
        <position position="127"/>
    </location>
</feature>
<dbReference type="RefSeq" id="XP_014147984.1">
    <property type="nucleotide sequence ID" value="XM_014292509.1"/>
</dbReference>
<dbReference type="Proteomes" id="UP000054560">
    <property type="component" value="Unassembled WGS sequence"/>
</dbReference>
<dbReference type="InterPro" id="IPR001245">
    <property type="entry name" value="Ser-Thr/Tyr_kinase_cat_dom"/>
</dbReference>
<dbReference type="InterPro" id="IPR011009">
    <property type="entry name" value="Kinase-like_dom_sf"/>
</dbReference>
<dbReference type="Pfam" id="PF07714">
    <property type="entry name" value="PK_Tyr_Ser-Thr"/>
    <property type="match status" value="1"/>
</dbReference>
<name>A0A0L0FBF9_9EUKA</name>
<dbReference type="InterPro" id="IPR050122">
    <property type="entry name" value="RTK"/>
</dbReference>
<dbReference type="GO" id="GO:0004714">
    <property type="term" value="F:transmembrane receptor protein tyrosine kinase activity"/>
    <property type="evidence" value="ECO:0007669"/>
    <property type="project" value="TreeGrafter"/>
</dbReference>
<dbReference type="GO" id="GO:0007169">
    <property type="term" value="P:cell surface receptor protein tyrosine kinase signaling pathway"/>
    <property type="evidence" value="ECO:0007669"/>
    <property type="project" value="TreeGrafter"/>
</dbReference>
<dbReference type="AlphaFoldDB" id="A0A0L0FBF9"/>
<gene>
    <name evidence="2" type="ORF">SARC_13361</name>
</gene>
<dbReference type="GO" id="GO:0005886">
    <property type="term" value="C:plasma membrane"/>
    <property type="evidence" value="ECO:0007669"/>
    <property type="project" value="TreeGrafter"/>
</dbReference>
<dbReference type="EMBL" id="KQ244786">
    <property type="protein sequence ID" value="KNC74082.1"/>
    <property type="molecule type" value="Genomic_DNA"/>
</dbReference>
<dbReference type="GeneID" id="25913865"/>
<reference evidence="2 3" key="1">
    <citation type="submission" date="2011-02" db="EMBL/GenBank/DDBJ databases">
        <title>The Genome Sequence of Sphaeroforma arctica JP610.</title>
        <authorList>
            <consortium name="The Broad Institute Genome Sequencing Platform"/>
            <person name="Russ C."/>
            <person name="Cuomo C."/>
            <person name="Young S.K."/>
            <person name="Zeng Q."/>
            <person name="Gargeya S."/>
            <person name="Alvarado L."/>
            <person name="Berlin A."/>
            <person name="Chapman S.B."/>
            <person name="Chen Z."/>
            <person name="Freedman E."/>
            <person name="Gellesch M."/>
            <person name="Goldberg J."/>
            <person name="Griggs A."/>
            <person name="Gujja S."/>
            <person name="Heilman E."/>
            <person name="Heiman D."/>
            <person name="Howarth C."/>
            <person name="Mehta T."/>
            <person name="Neiman D."/>
            <person name="Pearson M."/>
            <person name="Roberts A."/>
            <person name="Saif S."/>
            <person name="Shea T."/>
            <person name="Shenoy N."/>
            <person name="Sisk P."/>
            <person name="Stolte C."/>
            <person name="Sykes S."/>
            <person name="White J."/>
            <person name="Yandava C."/>
            <person name="Burger G."/>
            <person name="Gray M.W."/>
            <person name="Holland P.W.H."/>
            <person name="King N."/>
            <person name="Lang F.B.F."/>
            <person name="Roger A.J."/>
            <person name="Ruiz-Trillo I."/>
            <person name="Haas B."/>
            <person name="Nusbaum C."/>
            <person name="Birren B."/>
        </authorList>
    </citation>
    <scope>NUCLEOTIDE SEQUENCE [LARGE SCALE GENOMIC DNA]</scope>
    <source>
        <strain evidence="2 3">JP610</strain>
    </source>
</reference>
<dbReference type="GO" id="GO:0043235">
    <property type="term" value="C:receptor complex"/>
    <property type="evidence" value="ECO:0007669"/>
    <property type="project" value="TreeGrafter"/>
</dbReference>